<keyword evidence="4" id="KW-0964">Secreted</keyword>
<dbReference type="GO" id="GO:0005886">
    <property type="term" value="C:plasma membrane"/>
    <property type="evidence" value="ECO:0007669"/>
    <property type="project" value="UniProtKB-SubCell"/>
</dbReference>
<sequence length="204" mass="22148">MFLFTLVLVVLFLPEADTLTCECVPGPYVNCSKETTKCPSQYDRCLVATEVKVKGGANVTERNYKGCITSDLCLNYSINVGAYRIVQSSKCCSEDLCNAQINYTKPEYNSTTNGKKCFSCDGENCTKTLNCAGDENYCVKVTGKSLTLKGCASELACLDKAASLVNEFTGSNISCCQGDYCNSASNTIKNPFRPLVSAISFFRS</sequence>
<dbReference type="InterPro" id="IPR016054">
    <property type="entry name" value="LY6_UPA_recep-like"/>
</dbReference>
<dbReference type="GO" id="GO:0005576">
    <property type="term" value="C:extracellular region"/>
    <property type="evidence" value="ECO:0007669"/>
    <property type="project" value="UniProtKB-SubCell"/>
</dbReference>
<dbReference type="InterPro" id="IPR050918">
    <property type="entry name" value="CNF-like_PLA2_Inhibitor"/>
</dbReference>
<dbReference type="PANTHER" id="PTHR20914">
    <property type="entry name" value="LY6/PLAUR DOMAIN-CONTAINING PROTEIN 8"/>
    <property type="match status" value="1"/>
</dbReference>
<proteinExistence type="predicted"/>
<keyword evidence="7" id="KW-0325">Glycoprotein</keyword>
<evidence type="ECO:0000256" key="1">
    <source>
        <dbReference type="ARBA" id="ARBA00004236"/>
    </source>
</evidence>
<evidence type="ECO:0000256" key="4">
    <source>
        <dbReference type="ARBA" id="ARBA00022525"/>
    </source>
</evidence>
<evidence type="ECO:0000256" key="6">
    <source>
        <dbReference type="ARBA" id="ARBA00023136"/>
    </source>
</evidence>
<dbReference type="GeneTree" id="ENSGT00940000163304"/>
<dbReference type="Ensembl" id="ENSXMAT00000025858.1">
    <property type="protein sequence ID" value="ENSXMAP00000033834.1"/>
    <property type="gene ID" value="ENSXMAG00000022691.1"/>
</dbReference>
<dbReference type="Pfam" id="PF00021">
    <property type="entry name" value="UPAR_LY6"/>
    <property type="match status" value="1"/>
</dbReference>
<dbReference type="OMA" id="ECPSESH"/>
<reference evidence="11" key="4">
    <citation type="submission" date="2025-09" db="UniProtKB">
        <authorList>
            <consortium name="Ensembl"/>
        </authorList>
    </citation>
    <scope>IDENTIFICATION</scope>
    <source>
        <strain evidence="11">JP 163 A</strain>
    </source>
</reference>
<evidence type="ECO:0000256" key="5">
    <source>
        <dbReference type="ARBA" id="ARBA00022729"/>
    </source>
</evidence>
<organism evidence="11 12">
    <name type="scientific">Xiphophorus maculatus</name>
    <name type="common">Southern platyfish</name>
    <name type="synonym">Platypoecilus maculatus</name>
    <dbReference type="NCBI Taxonomy" id="8083"/>
    <lineage>
        <taxon>Eukaryota</taxon>
        <taxon>Metazoa</taxon>
        <taxon>Chordata</taxon>
        <taxon>Craniata</taxon>
        <taxon>Vertebrata</taxon>
        <taxon>Euteleostomi</taxon>
        <taxon>Actinopterygii</taxon>
        <taxon>Neopterygii</taxon>
        <taxon>Teleostei</taxon>
        <taxon>Neoteleostei</taxon>
        <taxon>Acanthomorphata</taxon>
        <taxon>Ovalentaria</taxon>
        <taxon>Atherinomorphae</taxon>
        <taxon>Cyprinodontiformes</taxon>
        <taxon>Poeciliidae</taxon>
        <taxon>Poeciliinae</taxon>
        <taxon>Xiphophorus</taxon>
    </lineage>
</organism>
<evidence type="ECO:0000259" key="9">
    <source>
        <dbReference type="Pfam" id="PF00021"/>
    </source>
</evidence>
<evidence type="ECO:0000256" key="7">
    <source>
        <dbReference type="ARBA" id="ARBA00023180"/>
    </source>
</evidence>
<feature type="signal peptide" evidence="8">
    <location>
        <begin position="1"/>
        <end position="18"/>
    </location>
</feature>
<keyword evidence="3" id="KW-1003">Cell membrane</keyword>
<keyword evidence="12" id="KW-1185">Reference proteome</keyword>
<dbReference type="Gene3D" id="2.10.60.10">
    <property type="entry name" value="CD59"/>
    <property type="match status" value="2"/>
</dbReference>
<evidence type="ECO:0000259" key="10">
    <source>
        <dbReference type="Pfam" id="PF00087"/>
    </source>
</evidence>
<dbReference type="FunCoup" id="A0A3B5QR19">
    <property type="interactions" value="611"/>
</dbReference>
<dbReference type="Proteomes" id="UP000002852">
    <property type="component" value="Unassembled WGS sequence"/>
</dbReference>
<reference evidence="12" key="2">
    <citation type="journal article" date="2013" name="Nat. Genet.">
        <title>The genome of the platyfish, Xiphophorus maculatus, provides insights into evolutionary adaptation and several complex traits.</title>
        <authorList>
            <person name="Schartl M."/>
            <person name="Walter R.B."/>
            <person name="Shen Y."/>
            <person name="Garcia T."/>
            <person name="Catchen J."/>
            <person name="Amores A."/>
            <person name="Braasch I."/>
            <person name="Chalopin D."/>
            <person name="Volff J.N."/>
            <person name="Lesch K.P."/>
            <person name="Bisazza A."/>
            <person name="Minx P."/>
            <person name="Hillier L."/>
            <person name="Wilson R.K."/>
            <person name="Fuerstenberg S."/>
            <person name="Boore J."/>
            <person name="Searle S."/>
            <person name="Postlethwait J.H."/>
            <person name="Warren W.C."/>
        </authorList>
    </citation>
    <scope>NUCLEOTIDE SEQUENCE [LARGE SCALE GENOMIC DNA]</scope>
    <source>
        <strain evidence="12">JP 163 A</strain>
    </source>
</reference>
<dbReference type="STRING" id="8083.ENSXMAP00000033834"/>
<keyword evidence="6" id="KW-0472">Membrane</keyword>
<evidence type="ECO:0000313" key="12">
    <source>
        <dbReference type="Proteomes" id="UP000002852"/>
    </source>
</evidence>
<evidence type="ECO:0000256" key="8">
    <source>
        <dbReference type="SAM" id="SignalP"/>
    </source>
</evidence>
<accession>A0A3B5QR19</accession>
<dbReference type="Pfam" id="PF00087">
    <property type="entry name" value="Toxin_TOLIP"/>
    <property type="match status" value="1"/>
</dbReference>
<protein>
    <submittedName>
        <fullName evidence="11">Urokinase plasminogen activator surface receptor-like</fullName>
    </submittedName>
</protein>
<dbReference type="InterPro" id="IPR045860">
    <property type="entry name" value="Snake_toxin-like_sf"/>
</dbReference>
<dbReference type="SUPFAM" id="SSF57302">
    <property type="entry name" value="Snake toxin-like"/>
    <property type="match status" value="2"/>
</dbReference>
<feature type="domain" description="UPAR/Ly6" evidence="9">
    <location>
        <begin position="23"/>
        <end position="99"/>
    </location>
</feature>
<comment type="subcellular location">
    <subcellularLocation>
        <location evidence="1">Cell membrane</location>
    </subcellularLocation>
    <subcellularLocation>
        <location evidence="2">Secreted</location>
    </subcellularLocation>
</comment>
<evidence type="ECO:0000313" key="11">
    <source>
        <dbReference type="Ensembl" id="ENSXMAP00000033834.1"/>
    </source>
</evidence>
<reference evidence="12" key="1">
    <citation type="submission" date="2012-01" db="EMBL/GenBank/DDBJ databases">
        <authorList>
            <person name="Walter R."/>
            <person name="Schartl M."/>
            <person name="Warren W."/>
        </authorList>
    </citation>
    <scope>NUCLEOTIDE SEQUENCE [LARGE SCALE GENOMIC DNA]</scope>
    <source>
        <strain evidence="12">JP 163 A</strain>
    </source>
</reference>
<name>A0A3B5QR19_XIPMA</name>
<dbReference type="InParanoid" id="A0A3B5QR19"/>
<dbReference type="InterPro" id="IPR035076">
    <property type="entry name" value="Toxin/TOLIP"/>
</dbReference>
<feature type="domain" description="Snake toxin/toxin-like" evidence="10">
    <location>
        <begin position="116"/>
        <end position="182"/>
    </location>
</feature>
<keyword evidence="5 8" id="KW-0732">Signal</keyword>
<reference evidence="11" key="3">
    <citation type="submission" date="2025-08" db="UniProtKB">
        <authorList>
            <consortium name="Ensembl"/>
        </authorList>
    </citation>
    <scope>IDENTIFICATION</scope>
    <source>
        <strain evidence="11">JP 163 A</strain>
    </source>
</reference>
<evidence type="ECO:0000256" key="2">
    <source>
        <dbReference type="ARBA" id="ARBA00004613"/>
    </source>
</evidence>
<feature type="chain" id="PRO_5017278948" evidence="8">
    <location>
        <begin position="19"/>
        <end position="204"/>
    </location>
</feature>
<dbReference type="AlphaFoldDB" id="A0A3B5QR19"/>
<evidence type="ECO:0000256" key="3">
    <source>
        <dbReference type="ARBA" id="ARBA00022475"/>
    </source>
</evidence>
<dbReference type="PANTHER" id="PTHR20914:SF9">
    <property type="entry name" value="COILED, ISOFORM A"/>
    <property type="match status" value="1"/>
</dbReference>